<proteinExistence type="predicted"/>
<reference evidence="1" key="1">
    <citation type="submission" date="2019-12" db="EMBL/GenBank/DDBJ databases">
        <title>Genome sequencing and annotation of Brassica cretica.</title>
        <authorList>
            <person name="Studholme D.J."/>
            <person name="Sarris P."/>
        </authorList>
    </citation>
    <scope>NUCLEOTIDE SEQUENCE</scope>
    <source>
        <strain evidence="1">PFS-109/04</strain>
        <tissue evidence="1">Leaf</tissue>
    </source>
</reference>
<dbReference type="Proteomes" id="UP000712600">
    <property type="component" value="Unassembled WGS sequence"/>
</dbReference>
<evidence type="ECO:0000313" key="1">
    <source>
        <dbReference type="EMBL" id="KAF3499071.1"/>
    </source>
</evidence>
<comment type="caution">
    <text evidence="1">The sequence shown here is derived from an EMBL/GenBank/DDBJ whole genome shotgun (WGS) entry which is preliminary data.</text>
</comment>
<dbReference type="AlphaFoldDB" id="A0A8S9N9N2"/>
<gene>
    <name evidence="1" type="ORF">F2Q69_00041755</name>
</gene>
<name>A0A8S9N9N2_BRACR</name>
<sequence>MPKKIDELRNRYDRRAYGNAKIVKISEDVSIHKHRRVDENAWTNCRIDVSEKLGRYVATELRLELGRYVATEIRLELGRYVATGRRACSVVV</sequence>
<protein>
    <submittedName>
        <fullName evidence="1">Uncharacterized protein</fullName>
    </submittedName>
</protein>
<accession>A0A8S9N9N2</accession>
<dbReference type="EMBL" id="QGKX02001621">
    <property type="protein sequence ID" value="KAF3499071.1"/>
    <property type="molecule type" value="Genomic_DNA"/>
</dbReference>
<evidence type="ECO:0000313" key="2">
    <source>
        <dbReference type="Proteomes" id="UP000712600"/>
    </source>
</evidence>
<organism evidence="1 2">
    <name type="scientific">Brassica cretica</name>
    <name type="common">Mustard</name>
    <dbReference type="NCBI Taxonomy" id="69181"/>
    <lineage>
        <taxon>Eukaryota</taxon>
        <taxon>Viridiplantae</taxon>
        <taxon>Streptophyta</taxon>
        <taxon>Embryophyta</taxon>
        <taxon>Tracheophyta</taxon>
        <taxon>Spermatophyta</taxon>
        <taxon>Magnoliopsida</taxon>
        <taxon>eudicotyledons</taxon>
        <taxon>Gunneridae</taxon>
        <taxon>Pentapetalae</taxon>
        <taxon>rosids</taxon>
        <taxon>malvids</taxon>
        <taxon>Brassicales</taxon>
        <taxon>Brassicaceae</taxon>
        <taxon>Brassiceae</taxon>
        <taxon>Brassica</taxon>
    </lineage>
</organism>